<dbReference type="InterPro" id="IPR001173">
    <property type="entry name" value="Glyco_trans_2-like"/>
</dbReference>
<dbReference type="Proteomes" id="UP000288096">
    <property type="component" value="Unassembled WGS sequence"/>
</dbReference>
<evidence type="ECO:0000259" key="1">
    <source>
        <dbReference type="Pfam" id="PF00535"/>
    </source>
</evidence>
<accession>A0A401FVD8</accession>
<keyword evidence="2" id="KW-0808">Transferase</keyword>
<dbReference type="CDD" id="cd00761">
    <property type="entry name" value="Glyco_tranf_GTA_type"/>
    <property type="match status" value="1"/>
</dbReference>
<evidence type="ECO:0000313" key="2">
    <source>
        <dbReference type="EMBL" id="GBC60930.1"/>
    </source>
</evidence>
<dbReference type="Gene3D" id="3.90.550.10">
    <property type="entry name" value="Spore Coat Polysaccharide Biosynthesis Protein SpsA, Chain A"/>
    <property type="match status" value="1"/>
</dbReference>
<reference evidence="3" key="1">
    <citation type="submission" date="2017-11" db="EMBL/GenBank/DDBJ databases">
        <authorList>
            <person name="Watanabe M."/>
            <person name="Kojima H."/>
        </authorList>
    </citation>
    <scope>NUCLEOTIDE SEQUENCE [LARGE SCALE GENOMIC DNA]</scope>
    <source>
        <strain evidence="3">Tokyo 01</strain>
    </source>
</reference>
<dbReference type="PANTHER" id="PTHR43685">
    <property type="entry name" value="GLYCOSYLTRANSFERASE"/>
    <property type="match status" value="1"/>
</dbReference>
<organism evidence="2 3">
    <name type="scientific">Desulfonema ishimotonii</name>
    <dbReference type="NCBI Taxonomy" id="45657"/>
    <lineage>
        <taxon>Bacteria</taxon>
        <taxon>Pseudomonadati</taxon>
        <taxon>Thermodesulfobacteriota</taxon>
        <taxon>Desulfobacteria</taxon>
        <taxon>Desulfobacterales</taxon>
        <taxon>Desulfococcaceae</taxon>
        <taxon>Desulfonema</taxon>
    </lineage>
</organism>
<dbReference type="SUPFAM" id="SSF53448">
    <property type="entry name" value="Nucleotide-diphospho-sugar transferases"/>
    <property type="match status" value="1"/>
</dbReference>
<sequence length="324" mass="37333">MTNPLISIVVTCHNRRHYLGQTMAAIFAQKYRPVEIVVVDDGSTDKTHELMKGYGDKIRYYWQENRGVAVTRTHGARLARGEYIAFQDDDDLMPPDRIVNLYAALQKHPGAVFATGDYASIDADGNLTGDRWLWASPEREGASVLIEDGYAALLWNKIPIAPHTTLFRKSDGERVGWFDPLFIYASSDKDFFLRLAQLGSVVHVRKIVSYYRRGHAQIWSNDLLGNYSRLMLYEKHFSTVDSSRKDLRKRIRFHLLHALRRIAWCKSRGICNDVPALEAYIHRGVSLLNMKERIAYRWYALIRMPIRRLIKGCDKETGRSLARS</sequence>
<protein>
    <submittedName>
        <fullName evidence="2">Glycosyl transferase family 2</fullName>
    </submittedName>
</protein>
<evidence type="ECO:0000313" key="3">
    <source>
        <dbReference type="Proteomes" id="UP000288096"/>
    </source>
</evidence>
<dbReference type="PANTHER" id="PTHR43685:SF2">
    <property type="entry name" value="GLYCOSYLTRANSFERASE 2-LIKE DOMAIN-CONTAINING PROTEIN"/>
    <property type="match status" value="1"/>
</dbReference>
<dbReference type="RefSeq" id="WP_124328282.1">
    <property type="nucleotide sequence ID" value="NZ_BEXT01000001.1"/>
</dbReference>
<dbReference type="GO" id="GO:0016740">
    <property type="term" value="F:transferase activity"/>
    <property type="evidence" value="ECO:0007669"/>
    <property type="project" value="UniProtKB-KW"/>
</dbReference>
<comment type="caution">
    <text evidence="2">The sequence shown here is derived from an EMBL/GenBank/DDBJ whole genome shotgun (WGS) entry which is preliminary data.</text>
</comment>
<dbReference type="OrthoDB" id="9786172at2"/>
<name>A0A401FVD8_9BACT</name>
<feature type="domain" description="Glycosyltransferase 2-like" evidence="1">
    <location>
        <begin position="7"/>
        <end position="169"/>
    </location>
</feature>
<proteinExistence type="predicted"/>
<gene>
    <name evidence="2" type="ORF">DENIS_1890</name>
</gene>
<reference evidence="3" key="2">
    <citation type="submission" date="2019-01" db="EMBL/GenBank/DDBJ databases">
        <title>Genome sequence of Desulfonema ishimotonii strain Tokyo 01.</title>
        <authorList>
            <person name="Fukui M."/>
        </authorList>
    </citation>
    <scope>NUCLEOTIDE SEQUENCE [LARGE SCALE GENOMIC DNA]</scope>
    <source>
        <strain evidence="3">Tokyo 01</strain>
    </source>
</reference>
<dbReference type="Pfam" id="PF00535">
    <property type="entry name" value="Glycos_transf_2"/>
    <property type="match status" value="1"/>
</dbReference>
<dbReference type="EMBL" id="BEXT01000001">
    <property type="protein sequence ID" value="GBC60930.1"/>
    <property type="molecule type" value="Genomic_DNA"/>
</dbReference>
<dbReference type="InterPro" id="IPR050834">
    <property type="entry name" value="Glycosyltransf_2"/>
</dbReference>
<dbReference type="InterPro" id="IPR029044">
    <property type="entry name" value="Nucleotide-diphossugar_trans"/>
</dbReference>
<keyword evidence="3" id="KW-1185">Reference proteome</keyword>
<dbReference type="AlphaFoldDB" id="A0A401FVD8"/>